<evidence type="ECO:0000256" key="4">
    <source>
        <dbReference type="ARBA" id="ARBA00023015"/>
    </source>
</evidence>
<reference evidence="12 13" key="1">
    <citation type="journal article" date="2006" name="Nature">
        <title>Insights from the genome of the biotrophic fungal plant pathogen Ustilago maydis.</title>
        <authorList>
            <person name="Kamper J."/>
            <person name="Kahmann R."/>
            <person name="Bolker M."/>
            <person name="Ma L.J."/>
            <person name="Brefort T."/>
            <person name="Saville B.J."/>
            <person name="Banuett F."/>
            <person name="Kronstad J.W."/>
            <person name="Gold S.E."/>
            <person name="Muller O."/>
            <person name="Perlin M.H."/>
            <person name="Wosten H.A."/>
            <person name="de Vries R."/>
            <person name="Ruiz-Herrera J."/>
            <person name="Reynaga-Pena C.G."/>
            <person name="Snetselaar K."/>
            <person name="McCann M."/>
            <person name="Perez-Martin J."/>
            <person name="Feldbrugge M."/>
            <person name="Basse C.W."/>
            <person name="Steinberg G."/>
            <person name="Ibeas J.I."/>
            <person name="Holloman W."/>
            <person name="Guzman P."/>
            <person name="Farman M."/>
            <person name="Stajich J.E."/>
            <person name="Sentandreu R."/>
            <person name="Gonzalez-Prieto J.M."/>
            <person name="Kennell J.C."/>
            <person name="Molina L."/>
            <person name="Schirawski J."/>
            <person name="Mendoza-Mendoza A."/>
            <person name="Greilinger D."/>
            <person name="Munch K."/>
            <person name="Rossel N."/>
            <person name="Scherer M."/>
            <person name="Vranes M."/>
            <person name="Ladendorf O."/>
            <person name="Vincon V."/>
            <person name="Fuchs U."/>
            <person name="Sandrock B."/>
            <person name="Meng S."/>
            <person name="Ho E.C."/>
            <person name="Cahill M.J."/>
            <person name="Boyce K.J."/>
            <person name="Klose J."/>
            <person name="Klosterman S.J."/>
            <person name="Deelstra H.J."/>
            <person name="Ortiz-Castellanos L."/>
            <person name="Li W."/>
            <person name="Sanchez-Alonso P."/>
            <person name="Schreier P.H."/>
            <person name="Hauser-Hahn I."/>
            <person name="Vaupel M."/>
            <person name="Koopmann E."/>
            <person name="Friedrich G."/>
            <person name="Voss H."/>
            <person name="Schluter T."/>
            <person name="Margolis J."/>
            <person name="Platt D."/>
            <person name="Swimmer C."/>
            <person name="Gnirke A."/>
            <person name="Chen F."/>
            <person name="Vysotskaia V."/>
            <person name="Mannhaupt G."/>
            <person name="Guldener U."/>
            <person name="Munsterkotter M."/>
            <person name="Haase D."/>
            <person name="Oesterheld M."/>
            <person name="Mewes H.W."/>
            <person name="Mauceli E.W."/>
            <person name="DeCaprio D."/>
            <person name="Wade C.M."/>
            <person name="Butler J."/>
            <person name="Young S."/>
            <person name="Jaffe D.B."/>
            <person name="Calvo S."/>
            <person name="Nusbaum C."/>
            <person name="Galagan J."/>
            <person name="Birren B.W."/>
        </authorList>
    </citation>
    <scope>NUCLEOTIDE SEQUENCE [LARGE SCALE GENOMIC DNA]</scope>
    <source>
        <strain evidence="13">DSM 14603 / FGSC 9021 / UM521</strain>
    </source>
</reference>
<evidence type="ECO:0000256" key="3">
    <source>
        <dbReference type="ARBA" id="ARBA00022853"/>
    </source>
</evidence>
<dbReference type="InterPro" id="IPR037382">
    <property type="entry name" value="Rsc/polybromo"/>
</dbReference>
<dbReference type="SMART" id="SM00297">
    <property type="entry name" value="BROMO"/>
    <property type="match status" value="1"/>
</dbReference>
<evidence type="ECO:0000256" key="6">
    <source>
        <dbReference type="ARBA" id="ARBA00023163"/>
    </source>
</evidence>
<dbReference type="eggNOG" id="KOG1827">
    <property type="taxonomic scope" value="Eukaryota"/>
</dbReference>
<feature type="compositionally biased region" description="Polar residues" evidence="9">
    <location>
        <begin position="1"/>
        <end position="21"/>
    </location>
</feature>
<evidence type="ECO:0000259" key="11">
    <source>
        <dbReference type="PROSITE" id="PS51038"/>
    </source>
</evidence>
<feature type="compositionally biased region" description="Low complexity" evidence="9">
    <location>
        <begin position="135"/>
        <end position="183"/>
    </location>
</feature>
<feature type="compositionally biased region" description="Polar residues" evidence="9">
    <location>
        <begin position="855"/>
        <end position="867"/>
    </location>
</feature>
<dbReference type="STRING" id="237631.A0A0D1CI18"/>
<evidence type="ECO:0000259" key="10">
    <source>
        <dbReference type="PROSITE" id="PS50014"/>
    </source>
</evidence>
<accession>A0A0D1CI18</accession>
<feature type="compositionally biased region" description="Polar residues" evidence="9">
    <location>
        <begin position="73"/>
        <end position="84"/>
    </location>
</feature>
<organism evidence="12 13">
    <name type="scientific">Mycosarcoma maydis</name>
    <name type="common">Corn smut fungus</name>
    <name type="synonym">Ustilago maydis</name>
    <dbReference type="NCBI Taxonomy" id="5270"/>
    <lineage>
        <taxon>Eukaryota</taxon>
        <taxon>Fungi</taxon>
        <taxon>Dikarya</taxon>
        <taxon>Basidiomycota</taxon>
        <taxon>Ustilaginomycotina</taxon>
        <taxon>Ustilaginomycetes</taxon>
        <taxon>Ustilaginales</taxon>
        <taxon>Ustilaginaceae</taxon>
        <taxon>Mycosarcoma</taxon>
    </lineage>
</organism>
<feature type="compositionally biased region" description="Polar residues" evidence="9">
    <location>
        <begin position="104"/>
        <end position="118"/>
    </location>
</feature>
<dbReference type="InParanoid" id="A0A0D1CI18"/>
<dbReference type="CDD" id="cd04717">
    <property type="entry name" value="BAH_polybromo"/>
    <property type="match status" value="1"/>
</dbReference>
<dbReference type="SUPFAM" id="SSF47370">
    <property type="entry name" value="Bromodomain"/>
    <property type="match status" value="1"/>
</dbReference>
<dbReference type="EMBL" id="CM003157">
    <property type="protein sequence ID" value="KIS66568.1"/>
    <property type="molecule type" value="Genomic_DNA"/>
</dbReference>
<dbReference type="CDD" id="cd04369">
    <property type="entry name" value="Bromodomain"/>
    <property type="match status" value="1"/>
</dbReference>
<feature type="domain" description="BAH" evidence="11">
    <location>
        <begin position="442"/>
        <end position="566"/>
    </location>
</feature>
<feature type="domain" description="Bromo" evidence="10">
    <location>
        <begin position="292"/>
        <end position="362"/>
    </location>
</feature>
<evidence type="ECO:0000256" key="5">
    <source>
        <dbReference type="ARBA" id="ARBA00023117"/>
    </source>
</evidence>
<evidence type="ECO:0000256" key="8">
    <source>
        <dbReference type="PROSITE-ProRule" id="PRU00035"/>
    </source>
</evidence>
<dbReference type="PROSITE" id="PS51038">
    <property type="entry name" value="BAH"/>
    <property type="match status" value="1"/>
</dbReference>
<comment type="subcellular location">
    <subcellularLocation>
        <location evidence="1">Nucleus</location>
    </subcellularLocation>
</comment>
<dbReference type="Gene3D" id="1.20.920.10">
    <property type="entry name" value="Bromodomain-like"/>
    <property type="match status" value="1"/>
</dbReference>
<keyword evidence="13" id="KW-1185">Reference proteome</keyword>
<dbReference type="AlphaFoldDB" id="A0A0D1CI18"/>
<evidence type="ECO:0000256" key="7">
    <source>
        <dbReference type="ARBA" id="ARBA00023242"/>
    </source>
</evidence>
<evidence type="ECO:0000313" key="12">
    <source>
        <dbReference type="EMBL" id="KIS66568.1"/>
    </source>
</evidence>
<dbReference type="GO" id="GO:0003682">
    <property type="term" value="F:chromatin binding"/>
    <property type="evidence" value="ECO:0000318"/>
    <property type="project" value="GO_Central"/>
</dbReference>
<dbReference type="RefSeq" id="XP_011391866.1">
    <property type="nucleotide sequence ID" value="XM_011393564.1"/>
</dbReference>
<dbReference type="PANTHER" id="PTHR16062:SF21">
    <property type="entry name" value="CHROMATIN STRUCTURE-REMODELING COMPLEX SUBUNIT RSC1-RELATED"/>
    <property type="match status" value="1"/>
</dbReference>
<dbReference type="InterPro" id="IPR001487">
    <property type="entry name" value="Bromodomain"/>
</dbReference>
<keyword evidence="7" id="KW-0539">Nucleus</keyword>
<dbReference type="VEuPathDB" id="FungiDB:UMAG_05557"/>
<dbReference type="KEGG" id="uma:UMAG_05557"/>
<evidence type="ECO:0000256" key="1">
    <source>
        <dbReference type="ARBA" id="ARBA00004123"/>
    </source>
</evidence>
<keyword evidence="2" id="KW-0677">Repeat</keyword>
<sequence>MSNPSPYHQQQAMASGSNSPLATPLPIKRGRGRPPKNRDPNAPTPVKTTAPPPPKPTPQPRTSHVTSPRLRATQPTTYSATGSPFQPPPPTGYPSHTLGPGIPEQQNIFYQPVTSSAGPHSSPPVPSFPPMPTFQRQQELQQQQSQQNIREAQQARASVASRASVDVSAAAVPSSPAPSSAVQNNFNAVSTTTTTTTVSSSSSSTAAAAAPAEGAIMTAAGGSIGAGLGQAVGNAGASPASRTRRKADANEPELKLPEPHDAGWMTEPADAVQAQRAYSAVLDCIRNHIDATGRRPAEHLEQCPDPEVDPDFYEKVEKPTSLSAISQRIQEGEYPKATDFEMDMLQLFENARRLHPIGTQMYGDAVVLQRFYHEITKATPSRQEPITAERVLATAATADATHHFSSIPHGPLYASAGSNGDLTTRISSKSKTYYEHLNLKGKAFRVGDWIHLINPSDPTKPIVAQIFKVLRREEDDPDQGWVTVCWYYRPEQTFHPASKKFFKDEVVKTGYFADHHIEDILEKIMVMFYTKYIRGRPKPEYWDPRSPLYVTESRYNEQHRVFHKIKSWASCVPEEIRKVETPMNFFEKVVSPPPKEESPFLRGVHGPGALRDEDVASGEVAEFPDLFKDALDDFRPKKKGRGSDAAASAPSANETFTRLASLVTTRVTPDQYVRLQQLLSTPQAATLDMSQVSSELGGIDTSLLVELRNAAVAAGVASADFQKVASSDLAHRAQQGHAAEQQLQQQQQQSQTTMGILNLVRSQGGEGFYAALPQETRDLFADQPGGRVEWYAAAPLDLPLQHDLYKNGFYAPQQAHLRNHTLDYLYHQANVRNAGDATSDSQVRNSDRAEPSHPLQPSTSANGSSTPRALMAGSSPHMPHAPGMYDFLAPSARNSPLMRAGFGGVGAGVAPFGAGIAVASSNGSTDEALTPVMNQNQGWSAGSEWGEDPLKTAEALAEFSNHYSEGGALNLSNYLS</sequence>
<dbReference type="PRINTS" id="PR00503">
    <property type="entry name" value="BROMODOMAIN"/>
</dbReference>
<protein>
    <submittedName>
        <fullName evidence="12">Uncharacterized protein</fullName>
    </submittedName>
</protein>
<dbReference type="PANTHER" id="PTHR16062">
    <property type="entry name" value="SWI/SNF-RELATED"/>
    <property type="match status" value="1"/>
</dbReference>
<dbReference type="Pfam" id="PF00439">
    <property type="entry name" value="Bromodomain"/>
    <property type="match status" value="1"/>
</dbReference>
<dbReference type="OMA" id="DWIHLIN"/>
<dbReference type="FunFam" id="2.30.30.490:FF:000070">
    <property type="entry name" value="RSC complex protein"/>
    <property type="match status" value="1"/>
</dbReference>
<evidence type="ECO:0000256" key="9">
    <source>
        <dbReference type="SAM" id="MobiDB-lite"/>
    </source>
</evidence>
<proteinExistence type="predicted"/>
<dbReference type="GO" id="GO:0006368">
    <property type="term" value="P:transcription elongation by RNA polymerase II"/>
    <property type="evidence" value="ECO:0000318"/>
    <property type="project" value="GO_Central"/>
</dbReference>
<dbReference type="Gene3D" id="2.30.30.490">
    <property type="match status" value="1"/>
</dbReference>
<evidence type="ECO:0000313" key="13">
    <source>
        <dbReference type="Proteomes" id="UP000000561"/>
    </source>
</evidence>
<dbReference type="PROSITE" id="PS50014">
    <property type="entry name" value="BROMODOMAIN_2"/>
    <property type="match status" value="1"/>
</dbReference>
<dbReference type="OrthoDB" id="1742084at2759"/>
<keyword evidence="3" id="KW-0156">Chromatin regulator</keyword>
<dbReference type="InterPro" id="IPR001025">
    <property type="entry name" value="BAH_dom"/>
</dbReference>
<feature type="compositionally biased region" description="Pro residues" evidence="9">
    <location>
        <begin position="50"/>
        <end position="59"/>
    </location>
</feature>
<dbReference type="GO" id="GO:0016586">
    <property type="term" value="C:RSC-type complex"/>
    <property type="evidence" value="ECO:0000318"/>
    <property type="project" value="GO_Central"/>
</dbReference>
<feature type="compositionally biased region" description="Basic and acidic residues" evidence="9">
    <location>
        <begin position="246"/>
        <end position="261"/>
    </location>
</feature>
<feature type="compositionally biased region" description="Pro residues" evidence="9">
    <location>
        <begin position="121"/>
        <end position="132"/>
    </location>
</feature>
<name>A0A0D1CI18_MYCMD</name>
<dbReference type="Proteomes" id="UP000000561">
    <property type="component" value="Chromosome 18"/>
</dbReference>
<dbReference type="GeneID" id="23565415"/>
<dbReference type="Pfam" id="PF01426">
    <property type="entry name" value="BAH"/>
    <property type="match status" value="1"/>
</dbReference>
<keyword evidence="6" id="KW-0804">Transcription</keyword>
<gene>
    <name evidence="12" type="ORF">UMAG_05557</name>
</gene>
<feature type="compositionally biased region" description="Low complexity" evidence="9">
    <location>
        <begin position="40"/>
        <end position="49"/>
    </location>
</feature>
<feature type="region of interest" description="Disordered" evidence="9">
    <location>
        <begin position="1"/>
        <end position="183"/>
    </location>
</feature>
<dbReference type="InterPro" id="IPR043151">
    <property type="entry name" value="BAH_sf"/>
</dbReference>
<evidence type="ECO:0000256" key="2">
    <source>
        <dbReference type="ARBA" id="ARBA00022737"/>
    </source>
</evidence>
<keyword evidence="5 8" id="KW-0103">Bromodomain</keyword>
<dbReference type="InterPro" id="IPR036427">
    <property type="entry name" value="Bromodomain-like_sf"/>
</dbReference>
<feature type="region of interest" description="Disordered" evidence="9">
    <location>
        <begin position="233"/>
        <end position="263"/>
    </location>
</feature>
<dbReference type="GO" id="GO:0006338">
    <property type="term" value="P:chromatin remodeling"/>
    <property type="evidence" value="ECO:0000318"/>
    <property type="project" value="GO_Central"/>
</dbReference>
<feature type="region of interest" description="Disordered" evidence="9">
    <location>
        <begin position="835"/>
        <end position="876"/>
    </location>
</feature>
<dbReference type="SMART" id="SM00439">
    <property type="entry name" value="BAH"/>
    <property type="match status" value="1"/>
</dbReference>
<keyword evidence="4" id="KW-0805">Transcription regulation</keyword>